<name>A0A4R6PY78_9FIRM</name>
<evidence type="ECO:0008006" key="4">
    <source>
        <dbReference type="Google" id="ProtNLM"/>
    </source>
</evidence>
<keyword evidence="3" id="KW-1185">Reference proteome</keyword>
<organism evidence="2 3">
    <name type="scientific">Aminicella lysinilytica</name>
    <dbReference type="NCBI Taxonomy" id="433323"/>
    <lineage>
        <taxon>Bacteria</taxon>
        <taxon>Bacillati</taxon>
        <taxon>Bacillota</taxon>
        <taxon>Clostridia</taxon>
        <taxon>Peptostreptococcales</taxon>
        <taxon>Anaerovoracaceae</taxon>
        <taxon>Aminicella</taxon>
    </lineage>
</organism>
<reference evidence="2 3" key="1">
    <citation type="submission" date="2019-03" db="EMBL/GenBank/DDBJ databases">
        <title>Genomic Encyclopedia of Type Strains, Phase IV (KMG-IV): sequencing the most valuable type-strain genomes for metagenomic binning, comparative biology and taxonomic classification.</title>
        <authorList>
            <person name="Goeker M."/>
        </authorList>
    </citation>
    <scope>NUCLEOTIDE SEQUENCE [LARGE SCALE GENOMIC DNA]</scope>
    <source>
        <strain evidence="2 3">DSM 28287</strain>
    </source>
</reference>
<comment type="caution">
    <text evidence="2">The sequence shown here is derived from an EMBL/GenBank/DDBJ whole genome shotgun (WGS) entry which is preliminary data.</text>
</comment>
<feature type="region of interest" description="Disordered" evidence="1">
    <location>
        <begin position="104"/>
        <end position="125"/>
    </location>
</feature>
<sequence>MITIDVKYTLICLVLLALLVLLVYLAILAKNLITTVKSANKVVEDAAVVSGIASDKATQLDDIVGDVSGAVEDITKAMKGNQSLIGALTNMAKAIASAISYIKKGSDQDDAESTEPKSRQRRRNR</sequence>
<evidence type="ECO:0000313" key="3">
    <source>
        <dbReference type="Proteomes" id="UP000295500"/>
    </source>
</evidence>
<dbReference type="AlphaFoldDB" id="A0A4R6PY78"/>
<dbReference type="EMBL" id="SNXO01000037">
    <property type="protein sequence ID" value="TDP50373.1"/>
    <property type="molecule type" value="Genomic_DNA"/>
</dbReference>
<evidence type="ECO:0000256" key="1">
    <source>
        <dbReference type="SAM" id="MobiDB-lite"/>
    </source>
</evidence>
<evidence type="ECO:0000313" key="2">
    <source>
        <dbReference type="EMBL" id="TDP50373.1"/>
    </source>
</evidence>
<dbReference type="RefSeq" id="WP_133529075.1">
    <property type="nucleotide sequence ID" value="NZ_CALCQM010000159.1"/>
</dbReference>
<accession>A0A4R6PY78</accession>
<proteinExistence type="predicted"/>
<gene>
    <name evidence="2" type="ORF">EV211_1378</name>
</gene>
<dbReference type="OrthoDB" id="2086407at2"/>
<dbReference type="Proteomes" id="UP000295500">
    <property type="component" value="Unassembled WGS sequence"/>
</dbReference>
<protein>
    <recommendedName>
        <fullName evidence="4">DUF948 domain-containing protein</fullName>
    </recommendedName>
</protein>